<proteinExistence type="inferred from homology"/>
<dbReference type="PANTHER" id="PTHR30026">
    <property type="entry name" value="OUTER MEMBRANE PROTEIN TOLC"/>
    <property type="match status" value="1"/>
</dbReference>
<keyword evidence="7" id="KW-0998">Cell outer membrane</keyword>
<dbReference type="GO" id="GO:0009279">
    <property type="term" value="C:cell outer membrane"/>
    <property type="evidence" value="ECO:0007669"/>
    <property type="project" value="UniProtKB-SubCell"/>
</dbReference>
<keyword evidence="5" id="KW-0812">Transmembrane</keyword>
<dbReference type="AlphaFoldDB" id="A0A4R1L3Y6"/>
<keyword evidence="4" id="KW-1134">Transmembrane beta strand</keyword>
<comment type="subcellular location">
    <subcellularLocation>
        <location evidence="1">Cell outer membrane</location>
    </subcellularLocation>
</comment>
<name>A0A4R1L3Y6_9BACT</name>
<dbReference type="PANTHER" id="PTHR30026:SF21">
    <property type="entry name" value="SLR1270 PROTEIN"/>
    <property type="match status" value="1"/>
</dbReference>
<evidence type="ECO:0000256" key="3">
    <source>
        <dbReference type="ARBA" id="ARBA00022448"/>
    </source>
</evidence>
<dbReference type="SUPFAM" id="SSF56954">
    <property type="entry name" value="Outer membrane efflux proteins (OEP)"/>
    <property type="match status" value="1"/>
</dbReference>
<dbReference type="GO" id="GO:0015288">
    <property type="term" value="F:porin activity"/>
    <property type="evidence" value="ECO:0007669"/>
    <property type="project" value="TreeGrafter"/>
</dbReference>
<accession>A0A4R1L3Y6</accession>
<comment type="caution">
    <text evidence="8">The sequence shown here is derived from an EMBL/GenBank/DDBJ whole genome shotgun (WGS) entry which is preliminary data.</text>
</comment>
<evidence type="ECO:0000256" key="6">
    <source>
        <dbReference type="ARBA" id="ARBA00023136"/>
    </source>
</evidence>
<dbReference type="Proteomes" id="UP000295210">
    <property type="component" value="Unassembled WGS sequence"/>
</dbReference>
<keyword evidence="9" id="KW-1185">Reference proteome</keyword>
<dbReference type="Gene3D" id="1.20.1600.10">
    <property type="entry name" value="Outer membrane efflux proteins (OEP)"/>
    <property type="match status" value="1"/>
</dbReference>
<gene>
    <name evidence="8" type="ORF">C7378_2352</name>
</gene>
<evidence type="ECO:0000256" key="7">
    <source>
        <dbReference type="ARBA" id="ARBA00023237"/>
    </source>
</evidence>
<sequence length="445" mass="48969">MCFFLASSWHWGFTQQQTAPLTLREAVEVSLEKSPDRTMAQTAVDAGREGSRLARTALLPSLTFSEAATRGNDPVYVFGTRLRQQRFQQSDFALNSLNRPLPINDFTTRFAGNWMAFDSWHTQFEIRRADLLTKSSSAAATRADQEIVHRAVEAYESILLAMRQVEVAQRDVETAKALLGSSENKVKAGLAVDADQLTAAANLSERQQNLISAQGRVEVSWAELEAAIGELIPPEARNLRPLGERHFDPLPLADELAVALKSRPDREDLALQRQAQQAAVQSARSAFGPQISTFGSWQTDRPSIAGAGGKNWLAGAELRVDILPAAKRENLALAKIALRRAEAATTSADQQIRLEVTRAYYEHQAAQQMLDVARASTAQTAESLRILQNRYQAGLATMTELLRAEDAETQSSANYWQAVSRNTLTYANLKFATGTLTPGSVEDLQ</sequence>
<dbReference type="GO" id="GO:0015562">
    <property type="term" value="F:efflux transmembrane transporter activity"/>
    <property type="evidence" value="ECO:0007669"/>
    <property type="project" value="InterPro"/>
</dbReference>
<evidence type="ECO:0000256" key="2">
    <source>
        <dbReference type="ARBA" id="ARBA00007613"/>
    </source>
</evidence>
<keyword evidence="3" id="KW-0813">Transport</keyword>
<dbReference type="InterPro" id="IPR051906">
    <property type="entry name" value="TolC-like"/>
</dbReference>
<dbReference type="GO" id="GO:1990281">
    <property type="term" value="C:efflux pump complex"/>
    <property type="evidence" value="ECO:0007669"/>
    <property type="project" value="TreeGrafter"/>
</dbReference>
<organism evidence="8 9">
    <name type="scientific">Acidipila rosea</name>
    <dbReference type="NCBI Taxonomy" id="768535"/>
    <lineage>
        <taxon>Bacteria</taxon>
        <taxon>Pseudomonadati</taxon>
        <taxon>Acidobacteriota</taxon>
        <taxon>Terriglobia</taxon>
        <taxon>Terriglobales</taxon>
        <taxon>Acidobacteriaceae</taxon>
        <taxon>Acidipila</taxon>
    </lineage>
</organism>
<dbReference type="InterPro" id="IPR003423">
    <property type="entry name" value="OMP_efflux"/>
</dbReference>
<reference evidence="8 9" key="1">
    <citation type="submission" date="2019-03" db="EMBL/GenBank/DDBJ databases">
        <title>Genomic Encyclopedia of Type Strains, Phase IV (KMG-IV): sequencing the most valuable type-strain genomes for metagenomic binning, comparative biology and taxonomic classification.</title>
        <authorList>
            <person name="Goeker M."/>
        </authorList>
    </citation>
    <scope>NUCLEOTIDE SEQUENCE [LARGE SCALE GENOMIC DNA]</scope>
    <source>
        <strain evidence="8 9">DSM 103428</strain>
    </source>
</reference>
<evidence type="ECO:0000313" key="8">
    <source>
        <dbReference type="EMBL" id="TCK72762.1"/>
    </source>
</evidence>
<comment type="similarity">
    <text evidence="2">Belongs to the outer membrane factor (OMF) (TC 1.B.17) family.</text>
</comment>
<evidence type="ECO:0000256" key="1">
    <source>
        <dbReference type="ARBA" id="ARBA00004442"/>
    </source>
</evidence>
<dbReference type="Pfam" id="PF02321">
    <property type="entry name" value="OEP"/>
    <property type="match status" value="1"/>
</dbReference>
<evidence type="ECO:0000256" key="4">
    <source>
        <dbReference type="ARBA" id="ARBA00022452"/>
    </source>
</evidence>
<dbReference type="EMBL" id="SMGK01000003">
    <property type="protein sequence ID" value="TCK72762.1"/>
    <property type="molecule type" value="Genomic_DNA"/>
</dbReference>
<evidence type="ECO:0000313" key="9">
    <source>
        <dbReference type="Proteomes" id="UP000295210"/>
    </source>
</evidence>
<protein>
    <submittedName>
        <fullName evidence="8">Outer membrane protein TolC</fullName>
    </submittedName>
</protein>
<evidence type="ECO:0000256" key="5">
    <source>
        <dbReference type="ARBA" id="ARBA00022692"/>
    </source>
</evidence>
<keyword evidence="6" id="KW-0472">Membrane</keyword>